<dbReference type="Proteomes" id="UP000013569">
    <property type="component" value="Unassembled WGS sequence"/>
</dbReference>
<dbReference type="PATRIC" id="fig|1316928.3.peg.3477"/>
<keyword evidence="1" id="KW-0472">Membrane</keyword>
<dbReference type="AlphaFoldDB" id="R7Y612"/>
<dbReference type="RefSeq" id="WP_010843843.1">
    <property type="nucleotide sequence ID" value="NZ_AQPW01000024.1"/>
</dbReference>
<keyword evidence="1" id="KW-1133">Transmembrane helix</keyword>
<dbReference type="Pfam" id="PF10110">
    <property type="entry name" value="GPDPase_memb"/>
    <property type="match status" value="1"/>
</dbReference>
<comment type="caution">
    <text evidence="3">The sequence shown here is derived from an EMBL/GenBank/DDBJ whole genome shotgun (WGS) entry which is preliminary data.</text>
</comment>
<gene>
    <name evidence="3" type="ORF">GTC6_17219</name>
</gene>
<reference evidence="3 4" key="1">
    <citation type="journal article" date="2013" name="Genome Announc.">
        <title>Draft Genome Sequence of a Benzothiophene-Desulfurizing Bacterium, Gordona terrae Strain C-6.</title>
        <authorList>
            <person name="Wang W."/>
            <person name="Ma T."/>
            <person name="Ren Y."/>
            <person name="Li G."/>
        </authorList>
    </citation>
    <scope>NUCLEOTIDE SEQUENCE [LARGE SCALE GENOMIC DNA]</scope>
    <source>
        <strain evidence="3 4">C-6</strain>
    </source>
</reference>
<feature type="transmembrane region" description="Helical" evidence="1">
    <location>
        <begin position="120"/>
        <end position="145"/>
    </location>
</feature>
<dbReference type="OrthoDB" id="121140at2"/>
<feature type="transmembrane region" description="Helical" evidence="1">
    <location>
        <begin position="204"/>
        <end position="227"/>
    </location>
</feature>
<dbReference type="InterPro" id="IPR018476">
    <property type="entry name" value="GlyceroP-diester-Pdiesterase_M"/>
</dbReference>
<evidence type="ECO:0000259" key="2">
    <source>
        <dbReference type="Pfam" id="PF10110"/>
    </source>
</evidence>
<evidence type="ECO:0000313" key="3">
    <source>
        <dbReference type="EMBL" id="EON31461.1"/>
    </source>
</evidence>
<organism evidence="3 4">
    <name type="scientific">Gordonia terrae C-6</name>
    <dbReference type="NCBI Taxonomy" id="1316928"/>
    <lineage>
        <taxon>Bacteria</taxon>
        <taxon>Bacillati</taxon>
        <taxon>Actinomycetota</taxon>
        <taxon>Actinomycetes</taxon>
        <taxon>Mycobacteriales</taxon>
        <taxon>Gordoniaceae</taxon>
        <taxon>Gordonia</taxon>
    </lineage>
</organism>
<sequence length="296" mass="31013">MPAHHPTTAGALLQRIFSTVVAAPRIFLGLVALTWVVAAPPLAVATFWSETTDPVVDDASDWASIIAPLAAIVGVVLIQWIVVAGTLTGVAAHPVARVRAGSRPAFDDTLRYAWRALPRLLAWTVLLGFAVAAAFTPAVALFGLGAASGGFVLLAGSLLLALVALVPVAWLLVRTVFTAPAIVLDRLTMREAVARSGSLAAQRFWRTFGVLAVMLVLAWVAMTTMMYPFDLLGSFAGTWFDDADADTYETVVSVVGSVVASIVVQPVLTVVPAVLYDDARAAESAATPAVPGRGDR</sequence>
<proteinExistence type="predicted"/>
<feature type="transmembrane region" description="Helical" evidence="1">
    <location>
        <begin position="247"/>
        <end position="275"/>
    </location>
</feature>
<name>R7Y612_9ACTN</name>
<keyword evidence="1" id="KW-0812">Transmembrane</keyword>
<evidence type="ECO:0000313" key="4">
    <source>
        <dbReference type="Proteomes" id="UP000013569"/>
    </source>
</evidence>
<feature type="transmembrane region" description="Helical" evidence="1">
    <location>
        <begin position="151"/>
        <end position="184"/>
    </location>
</feature>
<feature type="domain" description="Glycerophosphoryl diester phosphodiesterase membrane" evidence="2">
    <location>
        <begin position="158"/>
        <end position="252"/>
    </location>
</feature>
<accession>R7Y612</accession>
<feature type="transmembrane region" description="Helical" evidence="1">
    <location>
        <begin position="69"/>
        <end position="92"/>
    </location>
</feature>
<protein>
    <recommendedName>
        <fullName evidence="2">Glycerophosphoryl diester phosphodiesterase membrane domain-containing protein</fullName>
    </recommendedName>
</protein>
<evidence type="ECO:0000256" key="1">
    <source>
        <dbReference type="SAM" id="Phobius"/>
    </source>
</evidence>
<dbReference type="EMBL" id="AQPW01000024">
    <property type="protein sequence ID" value="EON31461.1"/>
    <property type="molecule type" value="Genomic_DNA"/>
</dbReference>
<feature type="transmembrane region" description="Helical" evidence="1">
    <location>
        <begin position="26"/>
        <end position="49"/>
    </location>
</feature>